<evidence type="ECO:0000259" key="1">
    <source>
        <dbReference type="PROSITE" id="PS50943"/>
    </source>
</evidence>
<evidence type="ECO:0000313" key="2">
    <source>
        <dbReference type="EMBL" id="GAA2445102.1"/>
    </source>
</evidence>
<dbReference type="SUPFAM" id="SSF47413">
    <property type="entry name" value="lambda repressor-like DNA-binding domains"/>
    <property type="match status" value="1"/>
</dbReference>
<organism evidence="2 3">
    <name type="scientific">Streptomyces macrosporus</name>
    <dbReference type="NCBI Taxonomy" id="44032"/>
    <lineage>
        <taxon>Bacteria</taxon>
        <taxon>Bacillati</taxon>
        <taxon>Actinomycetota</taxon>
        <taxon>Actinomycetes</taxon>
        <taxon>Kitasatosporales</taxon>
        <taxon>Streptomycetaceae</taxon>
        <taxon>Streptomyces</taxon>
    </lineage>
</organism>
<evidence type="ECO:0000313" key="3">
    <source>
        <dbReference type="Proteomes" id="UP001501638"/>
    </source>
</evidence>
<dbReference type="EMBL" id="BAAASZ010000022">
    <property type="protein sequence ID" value="GAA2445102.1"/>
    <property type="molecule type" value="Genomic_DNA"/>
</dbReference>
<dbReference type="Gene3D" id="1.10.260.40">
    <property type="entry name" value="lambda repressor-like DNA-binding domains"/>
    <property type="match status" value="1"/>
</dbReference>
<dbReference type="InterPro" id="IPR001387">
    <property type="entry name" value="Cro/C1-type_HTH"/>
</dbReference>
<reference evidence="2 3" key="1">
    <citation type="journal article" date="2019" name="Int. J. Syst. Evol. Microbiol.">
        <title>The Global Catalogue of Microorganisms (GCM) 10K type strain sequencing project: providing services to taxonomists for standard genome sequencing and annotation.</title>
        <authorList>
            <consortium name="The Broad Institute Genomics Platform"/>
            <consortium name="The Broad Institute Genome Sequencing Center for Infectious Disease"/>
            <person name="Wu L."/>
            <person name="Ma J."/>
        </authorList>
    </citation>
    <scope>NUCLEOTIDE SEQUENCE [LARGE SCALE GENOMIC DNA]</scope>
    <source>
        <strain evidence="2 3">JCM 6305</strain>
    </source>
</reference>
<accession>A0ABN3JZH9</accession>
<dbReference type="PROSITE" id="PS50943">
    <property type="entry name" value="HTH_CROC1"/>
    <property type="match status" value="1"/>
</dbReference>
<dbReference type="CDD" id="cd00093">
    <property type="entry name" value="HTH_XRE"/>
    <property type="match status" value="1"/>
</dbReference>
<proteinExistence type="predicted"/>
<comment type="caution">
    <text evidence="2">The sequence shown here is derived from an EMBL/GenBank/DDBJ whole genome shotgun (WGS) entry which is preliminary data.</text>
</comment>
<feature type="domain" description="HTH cro/C1-type" evidence="1">
    <location>
        <begin position="89"/>
        <end position="131"/>
    </location>
</feature>
<dbReference type="Proteomes" id="UP001501638">
    <property type="component" value="Unassembled WGS sequence"/>
</dbReference>
<keyword evidence="3" id="KW-1185">Reference proteome</keyword>
<name>A0ABN3JZH9_9ACTN</name>
<dbReference type="RefSeq" id="WP_344323088.1">
    <property type="nucleotide sequence ID" value="NZ_BAAASZ010000022.1"/>
</dbReference>
<dbReference type="InterPro" id="IPR010982">
    <property type="entry name" value="Lambda_DNA-bd_dom_sf"/>
</dbReference>
<gene>
    <name evidence="2" type="ORF">GCM10010405_30650</name>
</gene>
<protein>
    <recommendedName>
        <fullName evidence="1">HTH cro/C1-type domain-containing protein</fullName>
    </recommendedName>
</protein>
<sequence length="201" mass="22398">MTESPYRPLGDILGRLEPLLSSRGLSHDDALDLDELSASTGLTKREIHTLLKGGRLRERPVEKITRSRVNSLYAKRHEGDDRKKAVIIAEVADRLGVSKVWARQLLQGDKCPNVPHLKALSTYFGVPVTFFTDSAPDALARELGPIVSKWEDPDPLAELMKEFGIREVHARSDDGSPLSQQQKARIAAIVRLVIGEEESQW</sequence>